<feature type="region of interest" description="Disordered" evidence="1">
    <location>
        <begin position="215"/>
        <end position="245"/>
    </location>
</feature>
<keyword evidence="3" id="KW-1185">Reference proteome</keyword>
<protein>
    <submittedName>
        <fullName evidence="2">Bacteriophage terminase endonuclease subunit</fullName>
    </submittedName>
</protein>
<gene>
    <name evidence="2" type="ORF">GCM10007350_11890</name>
</gene>
<keyword evidence="2" id="KW-0255">Endonuclease</keyword>
<organism evidence="2 3">
    <name type="scientific">Jeongeupia chitinilytica</name>
    <dbReference type="NCBI Taxonomy" id="1041641"/>
    <lineage>
        <taxon>Bacteria</taxon>
        <taxon>Pseudomonadati</taxon>
        <taxon>Pseudomonadota</taxon>
        <taxon>Betaproteobacteria</taxon>
        <taxon>Neisseriales</taxon>
        <taxon>Chitinibacteraceae</taxon>
        <taxon>Jeongeupia</taxon>
    </lineage>
</organism>
<reference evidence="3" key="1">
    <citation type="journal article" date="2019" name="Int. J. Syst. Evol. Microbiol.">
        <title>The Global Catalogue of Microorganisms (GCM) 10K type strain sequencing project: providing services to taxonomists for standard genome sequencing and annotation.</title>
        <authorList>
            <consortium name="The Broad Institute Genomics Platform"/>
            <consortium name="The Broad Institute Genome Sequencing Center for Infectious Disease"/>
            <person name="Wu L."/>
            <person name="Ma J."/>
        </authorList>
    </citation>
    <scope>NUCLEOTIDE SEQUENCE [LARGE SCALE GENOMIC DNA]</scope>
    <source>
        <strain evidence="3">KCTC 23701</strain>
    </source>
</reference>
<proteinExistence type="predicted"/>
<accession>A0ABQ3GZC8</accession>
<name>A0ABQ3GZC8_9NEIS</name>
<evidence type="ECO:0000313" key="2">
    <source>
        <dbReference type="EMBL" id="GHD59888.1"/>
    </source>
</evidence>
<dbReference type="Pfam" id="PF05944">
    <property type="entry name" value="Phage_term_smal"/>
    <property type="match status" value="1"/>
</dbReference>
<keyword evidence="2" id="KW-0540">Nuclease</keyword>
<dbReference type="EMBL" id="BMYO01000003">
    <property type="protein sequence ID" value="GHD59888.1"/>
    <property type="molecule type" value="Genomic_DNA"/>
</dbReference>
<evidence type="ECO:0000313" key="3">
    <source>
        <dbReference type="Proteomes" id="UP000604737"/>
    </source>
</evidence>
<dbReference type="InterPro" id="IPR010270">
    <property type="entry name" value="Phage_P2_GpM"/>
</dbReference>
<sequence>MTSPAKAHFQRAVAAIEAAGAGNTMRDATGYELMLAKLSADRRRLKQVQSIERKIVIKREELLPEYVAYIDGVLAAGRGAQDDVLMSVMVWRVDAGDIAGALAIARYALQHKLTMPDQYERTTACLIAEEIAESALAASGNDQSVDATILHEVAALVADEDMPDEVRAKLHKAIGYALEKADPAEALTHLNRALQLHDKCGVKKDIERIEREMRKAAAVNAPPTGEATHESPPTGEPKDTPPAGG</sequence>
<keyword evidence="2" id="KW-0378">Hydrolase</keyword>
<dbReference type="Proteomes" id="UP000604737">
    <property type="component" value="Unassembled WGS sequence"/>
</dbReference>
<comment type="caution">
    <text evidence="2">The sequence shown here is derived from an EMBL/GenBank/DDBJ whole genome shotgun (WGS) entry which is preliminary data.</text>
</comment>
<evidence type="ECO:0000256" key="1">
    <source>
        <dbReference type="SAM" id="MobiDB-lite"/>
    </source>
</evidence>
<dbReference type="RefSeq" id="WP_189459265.1">
    <property type="nucleotide sequence ID" value="NZ_BMYO01000003.1"/>
</dbReference>
<dbReference type="GO" id="GO:0004519">
    <property type="term" value="F:endonuclease activity"/>
    <property type="evidence" value="ECO:0007669"/>
    <property type="project" value="UniProtKB-KW"/>
</dbReference>